<proteinExistence type="predicted"/>
<feature type="domain" description="CRISPR-associated protein Cas6 C-terminal" evidence="1">
    <location>
        <begin position="145"/>
        <end position="260"/>
    </location>
</feature>
<comment type="caution">
    <text evidence="2">The sequence shown here is derived from an EMBL/GenBank/DDBJ whole genome shotgun (WGS) entry which is preliminary data.</text>
</comment>
<evidence type="ECO:0000313" key="2">
    <source>
        <dbReference type="EMBL" id="HEH31025.1"/>
    </source>
</evidence>
<name>A0A7J2T935_9CREN</name>
<dbReference type="EMBL" id="DSLL01000025">
    <property type="protein sequence ID" value="HEH31025.1"/>
    <property type="molecule type" value="Genomic_DNA"/>
</dbReference>
<dbReference type="AlphaFoldDB" id="A0A7J2T935"/>
<dbReference type="Pfam" id="PF10040">
    <property type="entry name" value="CRISPR_Cas6"/>
    <property type="match status" value="1"/>
</dbReference>
<sequence>MSMRLGKVNVAYIHFSLERPTPITTWSGIYLYKQVLRVLELNGITVPHDKPKYFTLSPIYRVSGNSPQIVFSGFLNSEELYAFRFSTYDDRIFRVVIESLLHSVIEGLKVVRIEQAEHNIPALDTGKCFEDSLERLLLEIEVRYNPTIFRFYGYDVLYPSPLRFLHSTLRQYYIVTGINAVQCFKNSAFTMELLQSVVKVSQLSIGRGRRGNERYVKAFHGYAKYLATLRPSISEFFVDGLLRLAQIMGVGKNKSLGFGDIAKIAIVS</sequence>
<dbReference type="Gene3D" id="3.30.70.1900">
    <property type="match status" value="1"/>
</dbReference>
<dbReference type="InterPro" id="IPR019267">
    <property type="entry name" value="CRISPR-assoc_Cas6_C"/>
</dbReference>
<evidence type="ECO:0000259" key="1">
    <source>
        <dbReference type="Pfam" id="PF10040"/>
    </source>
</evidence>
<protein>
    <submittedName>
        <fullName evidence="2">CRISPR system precrRNA processing endoribonuclease RAMP protein Cas6</fullName>
    </submittedName>
</protein>
<accession>A0A7J2T935</accession>
<reference evidence="2" key="1">
    <citation type="journal article" date="2020" name="mSystems">
        <title>Genome- and Community-Level Interaction Insights into Carbon Utilization and Element Cycling Functions of Hydrothermarchaeota in Hydrothermal Sediment.</title>
        <authorList>
            <person name="Zhou Z."/>
            <person name="Liu Y."/>
            <person name="Xu W."/>
            <person name="Pan J."/>
            <person name="Luo Z.H."/>
            <person name="Li M."/>
        </authorList>
    </citation>
    <scope>NUCLEOTIDE SEQUENCE [LARGE SCALE GENOMIC DNA]</scope>
    <source>
        <strain evidence="2">SpSt-27</strain>
    </source>
</reference>
<gene>
    <name evidence="2" type="ORF">ENP99_02780</name>
</gene>
<organism evidence="2">
    <name type="scientific">Ignisphaera aggregans</name>
    <dbReference type="NCBI Taxonomy" id="334771"/>
    <lineage>
        <taxon>Archaea</taxon>
        <taxon>Thermoproteota</taxon>
        <taxon>Thermoprotei</taxon>
        <taxon>Desulfurococcales</taxon>
        <taxon>Desulfurococcaceae</taxon>
        <taxon>Ignisphaera</taxon>
    </lineage>
</organism>